<keyword evidence="20" id="KW-1185">Reference proteome</keyword>
<evidence type="ECO:0000256" key="12">
    <source>
        <dbReference type="ARBA" id="ARBA00022777"/>
    </source>
</evidence>
<dbReference type="GO" id="GO:0000155">
    <property type="term" value="F:phosphorelay sensor kinase activity"/>
    <property type="evidence" value="ECO:0007669"/>
    <property type="project" value="InterPro"/>
</dbReference>
<dbReference type="RefSeq" id="WP_106704168.1">
    <property type="nucleotide sequence ID" value="NZ_CP027666.1"/>
</dbReference>
<dbReference type="InterPro" id="IPR000014">
    <property type="entry name" value="PAS"/>
</dbReference>
<dbReference type="FunFam" id="3.30.565.10:FF:000006">
    <property type="entry name" value="Sensor histidine kinase WalK"/>
    <property type="match status" value="1"/>
</dbReference>
<dbReference type="EC" id="2.7.13.3" evidence="3"/>
<name>A0A2S0MIC3_9BURK</name>
<dbReference type="PANTHER" id="PTHR45453:SF1">
    <property type="entry name" value="PHOSPHATE REGULON SENSOR PROTEIN PHOR"/>
    <property type="match status" value="1"/>
</dbReference>
<dbReference type="Pfam" id="PF02518">
    <property type="entry name" value="HATPase_c"/>
    <property type="match status" value="1"/>
</dbReference>
<keyword evidence="12 19" id="KW-0418">Kinase</keyword>
<dbReference type="Proteomes" id="UP000239709">
    <property type="component" value="Chromosome"/>
</dbReference>
<dbReference type="AlphaFoldDB" id="A0A2S0MIC3"/>
<keyword evidence="7" id="KW-0597">Phosphoprotein</keyword>
<evidence type="ECO:0000256" key="10">
    <source>
        <dbReference type="ARBA" id="ARBA00022692"/>
    </source>
</evidence>
<dbReference type="FunFam" id="1.10.287.130:FF:000001">
    <property type="entry name" value="Two-component sensor histidine kinase"/>
    <property type="match status" value="1"/>
</dbReference>
<dbReference type="InterPro" id="IPR003594">
    <property type="entry name" value="HATPase_dom"/>
</dbReference>
<keyword evidence="11" id="KW-0547">Nucleotide-binding</keyword>
<dbReference type="GO" id="GO:0004721">
    <property type="term" value="F:phosphoprotein phosphatase activity"/>
    <property type="evidence" value="ECO:0007669"/>
    <property type="project" value="InterPro"/>
</dbReference>
<dbReference type="KEGG" id="otk:C6570_16390"/>
<dbReference type="SMART" id="SM00091">
    <property type="entry name" value="PAS"/>
    <property type="match status" value="1"/>
</dbReference>
<dbReference type="SUPFAM" id="SSF55785">
    <property type="entry name" value="PYP-like sensor domain (PAS domain)"/>
    <property type="match status" value="1"/>
</dbReference>
<dbReference type="Gene3D" id="1.10.287.130">
    <property type="match status" value="1"/>
</dbReference>
<dbReference type="InterPro" id="IPR035965">
    <property type="entry name" value="PAS-like_dom_sf"/>
</dbReference>
<keyword evidence="5" id="KW-0813">Transport</keyword>
<keyword evidence="14" id="KW-1133">Transmembrane helix</keyword>
<keyword evidence="16" id="KW-0472">Membrane</keyword>
<evidence type="ECO:0000256" key="1">
    <source>
        <dbReference type="ARBA" id="ARBA00000085"/>
    </source>
</evidence>
<comment type="function">
    <text evidence="17">Member of the two-component regulatory system PhoR/PhoB involved in the phosphate regulon genes expression. PhoR may function as a membrane-associated protein kinase that phosphorylates PhoB in response to environmental signals.</text>
</comment>
<dbReference type="GO" id="GO:0005886">
    <property type="term" value="C:plasma membrane"/>
    <property type="evidence" value="ECO:0007669"/>
    <property type="project" value="UniProtKB-SubCell"/>
</dbReference>
<evidence type="ECO:0000256" key="11">
    <source>
        <dbReference type="ARBA" id="ARBA00022741"/>
    </source>
</evidence>
<comment type="catalytic activity">
    <reaction evidence="1">
        <text>ATP + protein L-histidine = ADP + protein N-phospho-L-histidine.</text>
        <dbReference type="EC" id="2.7.13.3"/>
    </reaction>
</comment>
<sequence>MAHTALVLLLQLVAGALGWWWQSWPGAFAGAVLAAGGVALWQAVQGNRFLRWIKEPQGGAPRGLRGQWGDAGYRTARALRGEQDATRVADVRLQSFLSAIQASPNGVVVLGPDGRIQWFNEMASAHFGFVPQRDLLQHIGNLVRDPAFTAYFATGAFQRDVRIRGREDSPARPVKLSVQIHPYADNYKLLLSQDITALSQAEAMRRDFVANVSHEIRTPLTVLAGFVETMQSLPLSDAERTHYLALMAAQSERMQTLVNDLLMLSRLEGSPLPDGHELVDLAALMAECEAEARGLSELLHPEGEAQRLQFDPPPAFALAGSRGELRSAASNLINNAVRYTPAGGSIRVFWEELLPGQVRLAVTDTGPGIAPEHISRIGERFYRVDRSRSRESGGTGLGLAIAKHVAQRHGGELSVVSEVGKGSTFALVFPASRVRAASDGSGLAAPVKLTSMAP</sequence>
<proteinExistence type="predicted"/>
<keyword evidence="15" id="KW-0902">Two-component regulatory system</keyword>
<evidence type="ECO:0000256" key="15">
    <source>
        <dbReference type="ARBA" id="ARBA00023012"/>
    </source>
</evidence>
<dbReference type="InterPro" id="IPR036097">
    <property type="entry name" value="HisK_dim/P_sf"/>
</dbReference>
<dbReference type="InterPro" id="IPR050351">
    <property type="entry name" value="BphY/WalK/GraS-like"/>
</dbReference>
<dbReference type="CDD" id="cd00082">
    <property type="entry name" value="HisKA"/>
    <property type="match status" value="1"/>
</dbReference>
<dbReference type="SUPFAM" id="SSF55874">
    <property type="entry name" value="ATPase domain of HSP90 chaperone/DNA topoisomerase II/histidine kinase"/>
    <property type="match status" value="1"/>
</dbReference>
<dbReference type="GO" id="GO:0005524">
    <property type="term" value="F:ATP binding"/>
    <property type="evidence" value="ECO:0007669"/>
    <property type="project" value="UniProtKB-KW"/>
</dbReference>
<evidence type="ECO:0000313" key="20">
    <source>
        <dbReference type="Proteomes" id="UP000239709"/>
    </source>
</evidence>
<dbReference type="NCBIfam" id="TIGR02966">
    <property type="entry name" value="phoR_proteo"/>
    <property type="match status" value="1"/>
</dbReference>
<evidence type="ECO:0000256" key="2">
    <source>
        <dbReference type="ARBA" id="ARBA00004429"/>
    </source>
</evidence>
<evidence type="ECO:0000256" key="9">
    <source>
        <dbReference type="ARBA" id="ARBA00022679"/>
    </source>
</evidence>
<dbReference type="SMART" id="SM00388">
    <property type="entry name" value="HisKA"/>
    <property type="match status" value="1"/>
</dbReference>
<dbReference type="Gene3D" id="3.30.450.20">
    <property type="entry name" value="PAS domain"/>
    <property type="match status" value="1"/>
</dbReference>
<evidence type="ECO:0000256" key="14">
    <source>
        <dbReference type="ARBA" id="ARBA00022989"/>
    </source>
</evidence>
<dbReference type="PRINTS" id="PR00344">
    <property type="entry name" value="BCTRLSENSOR"/>
</dbReference>
<feature type="domain" description="Histidine kinase" evidence="18">
    <location>
        <begin position="211"/>
        <end position="433"/>
    </location>
</feature>
<evidence type="ECO:0000256" key="7">
    <source>
        <dbReference type="ARBA" id="ARBA00022553"/>
    </source>
</evidence>
<evidence type="ECO:0000256" key="17">
    <source>
        <dbReference type="ARBA" id="ARBA00025207"/>
    </source>
</evidence>
<evidence type="ECO:0000256" key="6">
    <source>
        <dbReference type="ARBA" id="ARBA00022475"/>
    </source>
</evidence>
<dbReference type="InterPro" id="IPR036890">
    <property type="entry name" value="HATPase_C_sf"/>
</dbReference>
<dbReference type="Pfam" id="PF11808">
    <property type="entry name" value="PhoR"/>
    <property type="match status" value="1"/>
</dbReference>
<dbReference type="Gene3D" id="3.30.565.10">
    <property type="entry name" value="Histidine kinase-like ATPase, C-terminal domain"/>
    <property type="match status" value="1"/>
</dbReference>
<dbReference type="InterPro" id="IPR003661">
    <property type="entry name" value="HisK_dim/P_dom"/>
</dbReference>
<dbReference type="GO" id="GO:0006817">
    <property type="term" value="P:phosphate ion transport"/>
    <property type="evidence" value="ECO:0007669"/>
    <property type="project" value="UniProtKB-KW"/>
</dbReference>
<dbReference type="GO" id="GO:0016036">
    <property type="term" value="P:cellular response to phosphate starvation"/>
    <property type="evidence" value="ECO:0007669"/>
    <property type="project" value="TreeGrafter"/>
</dbReference>
<keyword evidence="8" id="KW-0592">Phosphate transport</keyword>
<reference evidence="19 20" key="1">
    <citation type="submission" date="2018-03" db="EMBL/GenBank/DDBJ databases">
        <title>Genome sequencing of Ottowia sp.</title>
        <authorList>
            <person name="Kim S.-J."/>
            <person name="Heo J."/>
            <person name="Kwon S.-W."/>
        </authorList>
    </citation>
    <scope>NUCLEOTIDE SEQUENCE [LARGE SCALE GENOMIC DNA]</scope>
    <source>
        <strain evidence="19 20">KADR8-3</strain>
    </source>
</reference>
<evidence type="ECO:0000256" key="13">
    <source>
        <dbReference type="ARBA" id="ARBA00022840"/>
    </source>
</evidence>
<dbReference type="PANTHER" id="PTHR45453">
    <property type="entry name" value="PHOSPHATE REGULON SENSOR PROTEIN PHOR"/>
    <property type="match status" value="1"/>
</dbReference>
<dbReference type="PROSITE" id="PS50109">
    <property type="entry name" value="HIS_KIN"/>
    <property type="match status" value="1"/>
</dbReference>
<dbReference type="EMBL" id="CP027666">
    <property type="protein sequence ID" value="AVO35622.1"/>
    <property type="molecule type" value="Genomic_DNA"/>
</dbReference>
<evidence type="ECO:0000256" key="3">
    <source>
        <dbReference type="ARBA" id="ARBA00012438"/>
    </source>
</evidence>
<dbReference type="CDD" id="cd00130">
    <property type="entry name" value="PAS"/>
    <property type="match status" value="1"/>
</dbReference>
<evidence type="ECO:0000259" key="18">
    <source>
        <dbReference type="PROSITE" id="PS50109"/>
    </source>
</evidence>
<accession>A0A2S0MIC3</accession>
<evidence type="ECO:0000313" key="19">
    <source>
        <dbReference type="EMBL" id="AVO35622.1"/>
    </source>
</evidence>
<dbReference type="InterPro" id="IPR005467">
    <property type="entry name" value="His_kinase_dom"/>
</dbReference>
<keyword evidence="6" id="KW-1003">Cell membrane</keyword>
<evidence type="ECO:0000256" key="5">
    <source>
        <dbReference type="ARBA" id="ARBA00022448"/>
    </source>
</evidence>
<keyword evidence="10" id="KW-0812">Transmembrane</keyword>
<keyword evidence="13" id="KW-0067">ATP-binding</keyword>
<evidence type="ECO:0000256" key="4">
    <source>
        <dbReference type="ARBA" id="ARBA00019665"/>
    </source>
</evidence>
<dbReference type="OrthoDB" id="9813151at2"/>
<evidence type="ECO:0000256" key="8">
    <source>
        <dbReference type="ARBA" id="ARBA00022592"/>
    </source>
</evidence>
<dbReference type="InterPro" id="IPR014310">
    <property type="entry name" value="Sig_transdc_His_kinase_PhoR"/>
</dbReference>
<evidence type="ECO:0000256" key="16">
    <source>
        <dbReference type="ARBA" id="ARBA00023136"/>
    </source>
</evidence>
<dbReference type="SUPFAM" id="SSF47384">
    <property type="entry name" value="Homodimeric domain of signal transducing histidine kinase"/>
    <property type="match status" value="1"/>
</dbReference>
<dbReference type="Pfam" id="PF00512">
    <property type="entry name" value="HisKA"/>
    <property type="match status" value="1"/>
</dbReference>
<gene>
    <name evidence="19" type="primary">phoR</name>
    <name evidence="19" type="ORF">C6570_16390</name>
</gene>
<dbReference type="InterPro" id="IPR004358">
    <property type="entry name" value="Sig_transdc_His_kin-like_C"/>
</dbReference>
<dbReference type="SMART" id="SM00387">
    <property type="entry name" value="HATPase_c"/>
    <property type="match status" value="1"/>
</dbReference>
<keyword evidence="9" id="KW-0808">Transferase</keyword>
<dbReference type="InterPro" id="IPR021766">
    <property type="entry name" value="PhoR_N"/>
</dbReference>
<organism evidence="19 20">
    <name type="scientific">Ottowia oryzae</name>
    <dbReference type="NCBI Taxonomy" id="2109914"/>
    <lineage>
        <taxon>Bacteria</taxon>
        <taxon>Pseudomonadati</taxon>
        <taxon>Pseudomonadota</taxon>
        <taxon>Betaproteobacteria</taxon>
        <taxon>Burkholderiales</taxon>
        <taxon>Comamonadaceae</taxon>
        <taxon>Ottowia</taxon>
    </lineage>
</organism>
<protein>
    <recommendedName>
        <fullName evidence="4">Phosphate regulon sensor protein PhoR</fullName>
        <ecNumber evidence="3">2.7.13.3</ecNumber>
    </recommendedName>
</protein>
<comment type="subcellular location">
    <subcellularLocation>
        <location evidence="2">Cell inner membrane</location>
        <topology evidence="2">Multi-pass membrane protein</topology>
    </subcellularLocation>
</comment>